<name>A0A853FY16_9BURK</name>
<reference evidence="8 9" key="1">
    <citation type="submission" date="2020-07" db="EMBL/GenBank/DDBJ databases">
        <title>Taxonomic revisions and descriptions of new bacterial species based on genomic comparisons in the high-G+C-content subgroup of the family Alcaligenaceae.</title>
        <authorList>
            <person name="Szabo A."/>
            <person name="Felfoldi T."/>
        </authorList>
    </citation>
    <scope>NUCLEOTIDE SEQUENCE [LARGE SCALE GENOMIC DNA]</scope>
    <source>
        <strain evidence="8 9">LMG 24012</strain>
    </source>
</reference>
<evidence type="ECO:0000256" key="4">
    <source>
        <dbReference type="ARBA" id="ARBA00022989"/>
    </source>
</evidence>
<keyword evidence="4 7" id="KW-1133">Transmembrane helix</keyword>
<dbReference type="PANTHER" id="PTHR30213:SF1">
    <property type="entry name" value="INNER MEMBRANE PROTEIN YHJD"/>
    <property type="match status" value="1"/>
</dbReference>
<dbReference type="InterPro" id="IPR017039">
    <property type="entry name" value="Virul_fac_BrkB"/>
</dbReference>
<organism evidence="8 9">
    <name type="scientific">Parapusillimonas granuli</name>
    <dbReference type="NCBI Taxonomy" id="380911"/>
    <lineage>
        <taxon>Bacteria</taxon>
        <taxon>Pseudomonadati</taxon>
        <taxon>Pseudomonadota</taxon>
        <taxon>Betaproteobacteria</taxon>
        <taxon>Burkholderiales</taxon>
        <taxon>Alcaligenaceae</taxon>
        <taxon>Parapusillimonas</taxon>
    </lineage>
</organism>
<dbReference type="PIRSF" id="PIRSF035875">
    <property type="entry name" value="RNase_BN"/>
    <property type="match status" value="1"/>
</dbReference>
<feature type="transmembrane region" description="Helical" evidence="7">
    <location>
        <begin position="212"/>
        <end position="234"/>
    </location>
</feature>
<comment type="caution">
    <text evidence="8">The sequence shown here is derived from an EMBL/GenBank/DDBJ whole genome shotgun (WGS) entry which is preliminary data.</text>
</comment>
<feature type="transmembrane region" description="Helical" evidence="7">
    <location>
        <begin position="178"/>
        <end position="200"/>
    </location>
</feature>
<dbReference type="Proteomes" id="UP000559809">
    <property type="component" value="Unassembled WGS sequence"/>
</dbReference>
<comment type="subcellular location">
    <subcellularLocation>
        <location evidence="1">Cell membrane</location>
        <topology evidence="1">Multi-pass membrane protein</topology>
    </subcellularLocation>
</comment>
<evidence type="ECO:0000313" key="8">
    <source>
        <dbReference type="EMBL" id="NYT50925.1"/>
    </source>
</evidence>
<dbReference type="NCBIfam" id="TIGR00765">
    <property type="entry name" value="yihY_not_rbn"/>
    <property type="match status" value="1"/>
</dbReference>
<feature type="transmembrane region" description="Helical" evidence="7">
    <location>
        <begin position="29"/>
        <end position="52"/>
    </location>
</feature>
<evidence type="ECO:0000256" key="5">
    <source>
        <dbReference type="ARBA" id="ARBA00023136"/>
    </source>
</evidence>
<evidence type="ECO:0000313" key="9">
    <source>
        <dbReference type="Proteomes" id="UP000559809"/>
    </source>
</evidence>
<feature type="transmembrane region" description="Helical" evidence="7">
    <location>
        <begin position="90"/>
        <end position="112"/>
    </location>
</feature>
<dbReference type="Pfam" id="PF03631">
    <property type="entry name" value="Virul_fac_BrkB"/>
    <property type="match status" value="1"/>
</dbReference>
<keyword evidence="9" id="KW-1185">Reference proteome</keyword>
<dbReference type="EMBL" id="JACCEM010000009">
    <property type="protein sequence ID" value="NYT50925.1"/>
    <property type="molecule type" value="Genomic_DNA"/>
</dbReference>
<feature type="transmembrane region" description="Helical" evidence="7">
    <location>
        <begin position="139"/>
        <end position="166"/>
    </location>
</feature>
<keyword evidence="2" id="KW-1003">Cell membrane</keyword>
<evidence type="ECO:0000256" key="7">
    <source>
        <dbReference type="SAM" id="Phobius"/>
    </source>
</evidence>
<protein>
    <submittedName>
        <fullName evidence="8">YihY/virulence factor BrkB family protein</fullName>
    </submittedName>
</protein>
<proteinExistence type="predicted"/>
<gene>
    <name evidence="8" type="ORF">H0A72_16555</name>
</gene>
<feature type="transmembrane region" description="Helical" evidence="7">
    <location>
        <begin position="240"/>
        <end position="259"/>
    </location>
</feature>
<dbReference type="RefSeq" id="WP_180157345.1">
    <property type="nucleotide sequence ID" value="NZ_JACCEM010000009.1"/>
</dbReference>
<keyword evidence="5 7" id="KW-0472">Membrane</keyword>
<evidence type="ECO:0000256" key="1">
    <source>
        <dbReference type="ARBA" id="ARBA00004651"/>
    </source>
</evidence>
<feature type="region of interest" description="Disordered" evidence="6">
    <location>
        <begin position="285"/>
        <end position="312"/>
    </location>
</feature>
<evidence type="ECO:0000256" key="6">
    <source>
        <dbReference type="SAM" id="MobiDB-lite"/>
    </source>
</evidence>
<dbReference type="GO" id="GO:0005886">
    <property type="term" value="C:plasma membrane"/>
    <property type="evidence" value="ECO:0007669"/>
    <property type="project" value="UniProtKB-SubCell"/>
</dbReference>
<dbReference type="AlphaFoldDB" id="A0A853FY16"/>
<dbReference type="PANTHER" id="PTHR30213">
    <property type="entry name" value="INNER MEMBRANE PROTEIN YHJD"/>
    <property type="match status" value="1"/>
</dbReference>
<evidence type="ECO:0000256" key="3">
    <source>
        <dbReference type="ARBA" id="ARBA00022692"/>
    </source>
</evidence>
<sequence>MRFKHFFDLVKDSVTAWMDDEAPSMGASVAFYTIFSIAPLLLIVIAVAGAVWGEDAVRGEIMSQVSGLVGREGAQGVETLLKGADEPKQGAIATLISVVVLTVGATTVFAELQRALDRIWKVPAREKISGVWNTLRARLLSFGLVLGLAFLLLVSLIVSAIFGALGRWGVGLLPGWELVLQALNTAVSLAMMTVMFAAIFKFMPQARIAWRDVWIGAFVTAILFEIGKVLIGLYVGKSSAISSLTAAGSLVVVLIWVYYASQIFLLGAEFTWNYASKHGSHAQGAKPLQAGDSGVHARNGADGVSMADQPKY</sequence>
<keyword evidence="3 7" id="KW-0812">Transmembrane</keyword>
<evidence type="ECO:0000256" key="2">
    <source>
        <dbReference type="ARBA" id="ARBA00022475"/>
    </source>
</evidence>
<accession>A0A853FY16</accession>